<feature type="transmembrane region" description="Helical" evidence="1">
    <location>
        <begin position="381"/>
        <end position="398"/>
    </location>
</feature>
<feature type="transmembrane region" description="Helical" evidence="1">
    <location>
        <begin position="473"/>
        <end position="493"/>
    </location>
</feature>
<feature type="transmembrane region" description="Helical" evidence="1">
    <location>
        <begin position="432"/>
        <end position="461"/>
    </location>
</feature>
<feature type="transmembrane region" description="Helical" evidence="1">
    <location>
        <begin position="764"/>
        <end position="784"/>
    </location>
</feature>
<keyword evidence="1" id="KW-0472">Membrane</keyword>
<dbReference type="InterPro" id="IPR018674">
    <property type="entry name" value="DUF2142_membrane"/>
</dbReference>
<organism evidence="2 3">
    <name type="scientific">Candidatus Gemmiger avicola</name>
    <dbReference type="NCBI Taxonomy" id="2838605"/>
    <lineage>
        <taxon>Bacteria</taxon>
        <taxon>Bacillati</taxon>
        <taxon>Bacillota</taxon>
        <taxon>Clostridia</taxon>
        <taxon>Eubacteriales</taxon>
        <taxon>Gemmiger</taxon>
    </lineage>
</organism>
<evidence type="ECO:0000313" key="3">
    <source>
        <dbReference type="Proteomes" id="UP000886803"/>
    </source>
</evidence>
<dbReference type="Proteomes" id="UP000886803">
    <property type="component" value="Unassembled WGS sequence"/>
</dbReference>
<protein>
    <submittedName>
        <fullName evidence="2">DUF2142 domain-containing protein</fullName>
    </submittedName>
</protein>
<reference evidence="2" key="1">
    <citation type="journal article" date="2021" name="PeerJ">
        <title>Extensive microbial diversity within the chicken gut microbiome revealed by metagenomics and culture.</title>
        <authorList>
            <person name="Gilroy R."/>
            <person name="Ravi A."/>
            <person name="Getino M."/>
            <person name="Pursley I."/>
            <person name="Horton D.L."/>
            <person name="Alikhan N.F."/>
            <person name="Baker D."/>
            <person name="Gharbi K."/>
            <person name="Hall N."/>
            <person name="Watson M."/>
            <person name="Adriaenssens E.M."/>
            <person name="Foster-Nyarko E."/>
            <person name="Jarju S."/>
            <person name="Secka A."/>
            <person name="Antonio M."/>
            <person name="Oren A."/>
            <person name="Chaudhuri R.R."/>
            <person name="La Ragione R."/>
            <person name="Hildebrand F."/>
            <person name="Pallen M.J."/>
        </authorList>
    </citation>
    <scope>NUCLEOTIDE SEQUENCE</scope>
    <source>
        <strain evidence="2">ChiBcec8-13705</strain>
    </source>
</reference>
<sequence>MKALSTLYSRHRAGVLAALAAGLCLVLAALLWLAQVRPNAAKSLSTRLSDDYTLQSDPIENGVTQTFSTDEDLLAIGFVFGTAGDQPAGALELTLADADTGEVLARSTGEMANIIPGQYTALGLDAPVAGVAGRRYLVTLAPAYSGEGRLTIGHSDGATLWEDTLTVNGQAVDGTLALLITTRTIGGFLSRFFLAVAVAAAALAFLGIRAALRHKIALHKLVFGLVLGFGLLYCAVLPPYAAPDEKYHINQSFTLACRWANLFSEEDWRMGNVPINTSYRREHDQNALLQNENTTVFTWQEMTENLLTLSPDAFDSHVELAEYQTDRNPLLYLVSAAGVFLGFVLRLGFVPTLLLGRLANLLLFAALAAVAVRWAPFGRRVLAAAALLPMTLHLAASFSRDSVLLGLAFAFTGLCLRAIFGDEGKPMAAPLALGLALCGVLLAPAKVVYLPLAALFLLVPAVRLGRRPALKKAAYALACLALVFLLNGAMLAGQLSPESAQAEAETTSAETVAAETVAAETVAAAPQHAAPEPETTAAAADTGETAADDYLAAMPEDYYERTPEGFVKRLYYCVERRTDVAESEIAFWAQALREGDVTAALLGQSFFFSPAEMESTSLTDEEFIRAAALCYLDRDTLREKPDEAAGTLELFAEIGRVAFFKGYYSSEECANLMAESGIQPGMEDAARYPLDRSELAAEVEAARAVRATQSTAAPEDEITFTPGYILTHIPATVLLVVRTLAAETDDALRGLVGGLLSYNSLELGWGWVIALYLLLAFAALPAEGEGEGSGPLAGRYRVLCLLAALCCCALVLAGCIVWTPTYYETVYGFQGRYLLPVLPLALLAGAPRGIRLPGGREAEGQLVTALCLVQVGVLLNIMLAVIAR</sequence>
<dbReference type="Pfam" id="PF09913">
    <property type="entry name" value="DUF2142"/>
    <property type="match status" value="1"/>
</dbReference>
<proteinExistence type="predicted"/>
<accession>A0A9D2M8Q3</accession>
<feature type="transmembrane region" description="Helical" evidence="1">
    <location>
        <begin position="221"/>
        <end position="241"/>
    </location>
</feature>
<feature type="transmembrane region" description="Helical" evidence="1">
    <location>
        <begin position="403"/>
        <end position="420"/>
    </location>
</feature>
<name>A0A9D2M8Q3_9FIRM</name>
<reference evidence="2" key="2">
    <citation type="submission" date="2021-04" db="EMBL/GenBank/DDBJ databases">
        <authorList>
            <person name="Gilroy R."/>
        </authorList>
    </citation>
    <scope>NUCLEOTIDE SEQUENCE</scope>
    <source>
        <strain evidence="2">ChiBcec8-13705</strain>
    </source>
</reference>
<keyword evidence="1" id="KW-1133">Transmembrane helix</keyword>
<evidence type="ECO:0000313" key="2">
    <source>
        <dbReference type="EMBL" id="HJB42894.1"/>
    </source>
</evidence>
<feature type="transmembrane region" description="Helical" evidence="1">
    <location>
        <begin position="862"/>
        <end position="883"/>
    </location>
</feature>
<dbReference type="EMBL" id="DWYG01000176">
    <property type="protein sequence ID" value="HJB42894.1"/>
    <property type="molecule type" value="Genomic_DNA"/>
</dbReference>
<evidence type="ECO:0000256" key="1">
    <source>
        <dbReference type="SAM" id="Phobius"/>
    </source>
</evidence>
<comment type="caution">
    <text evidence="2">The sequence shown here is derived from an EMBL/GenBank/DDBJ whole genome shotgun (WGS) entry which is preliminary data.</text>
</comment>
<gene>
    <name evidence="2" type="ORF">H9945_10400</name>
</gene>
<feature type="transmembrane region" description="Helical" evidence="1">
    <location>
        <begin position="358"/>
        <end position="375"/>
    </location>
</feature>
<feature type="transmembrane region" description="Helical" evidence="1">
    <location>
        <begin position="192"/>
        <end position="212"/>
    </location>
</feature>
<feature type="transmembrane region" description="Helical" evidence="1">
    <location>
        <begin position="330"/>
        <end position="349"/>
    </location>
</feature>
<keyword evidence="1" id="KW-0812">Transmembrane</keyword>
<dbReference type="AlphaFoldDB" id="A0A9D2M8Q3"/>
<feature type="transmembrane region" description="Helical" evidence="1">
    <location>
        <begin position="796"/>
        <end position="819"/>
    </location>
</feature>